<evidence type="ECO:0000256" key="3">
    <source>
        <dbReference type="SAM" id="Phobius"/>
    </source>
</evidence>
<keyword evidence="3" id="KW-0812">Transmembrane</keyword>
<feature type="transmembrane region" description="Helical" evidence="3">
    <location>
        <begin position="110"/>
        <end position="129"/>
    </location>
</feature>
<name>A0A7L3PZD6_9DEND</name>
<reference evidence="5 6" key="1">
    <citation type="submission" date="2019-09" db="EMBL/GenBank/DDBJ databases">
        <title>Bird 10,000 Genomes (B10K) Project - Family phase.</title>
        <authorList>
            <person name="Zhang G."/>
        </authorList>
    </citation>
    <scope>NUCLEOTIDE SEQUENCE [LARGE SCALE GENOMIC DNA]</scope>
    <source>
        <strain evidence="5">OUT-0059</strain>
        <tissue evidence="5">Muscle</tissue>
    </source>
</reference>
<dbReference type="GO" id="GO:0043474">
    <property type="term" value="P:pigment metabolic process involved in pigmentation"/>
    <property type="evidence" value="ECO:0007669"/>
    <property type="project" value="TreeGrafter"/>
</dbReference>
<gene>
    <name evidence="5" type="primary">Mfsd12</name>
    <name evidence="5" type="ORF">XIPELE_R06498</name>
</gene>
<comment type="similarity">
    <text evidence="2">Belongs to the major facilitator superfamily.</text>
</comment>
<dbReference type="CDD" id="cd17491">
    <property type="entry name" value="MFS_MFSD12"/>
    <property type="match status" value="1"/>
</dbReference>
<keyword evidence="3" id="KW-1133">Transmembrane helix</keyword>
<feature type="transmembrane region" description="Helical" evidence="3">
    <location>
        <begin position="267"/>
        <end position="289"/>
    </location>
</feature>
<proteinExistence type="inferred from homology"/>
<dbReference type="GO" id="GO:0008643">
    <property type="term" value="P:carbohydrate transport"/>
    <property type="evidence" value="ECO:0007669"/>
    <property type="project" value="InterPro"/>
</dbReference>
<feature type="non-terminal residue" evidence="5">
    <location>
        <position position="374"/>
    </location>
</feature>
<feature type="transmembrane region" description="Helical" evidence="3">
    <location>
        <begin position="28"/>
        <end position="48"/>
    </location>
</feature>
<dbReference type="Pfam" id="PF13347">
    <property type="entry name" value="MFS_2"/>
    <property type="match status" value="1"/>
</dbReference>
<dbReference type="EMBL" id="VZUH01088544">
    <property type="protein sequence ID" value="NXU94870.1"/>
    <property type="molecule type" value="Genomic_DNA"/>
</dbReference>
<feature type="non-terminal residue" evidence="5">
    <location>
        <position position="1"/>
    </location>
</feature>
<evidence type="ECO:0000256" key="2">
    <source>
        <dbReference type="ARBA" id="ARBA00008335"/>
    </source>
</evidence>
<dbReference type="PANTHER" id="PTHR11328">
    <property type="entry name" value="MAJOR FACILITATOR SUPERFAMILY DOMAIN-CONTAINING PROTEIN"/>
    <property type="match status" value="1"/>
</dbReference>
<organism evidence="5 6">
    <name type="scientific">Xiphorhynchus elegans</name>
    <name type="common">elegant woodcreeper</name>
    <dbReference type="NCBI Taxonomy" id="269412"/>
    <lineage>
        <taxon>Eukaryota</taxon>
        <taxon>Metazoa</taxon>
        <taxon>Chordata</taxon>
        <taxon>Craniata</taxon>
        <taxon>Vertebrata</taxon>
        <taxon>Euteleostomi</taxon>
        <taxon>Archelosauria</taxon>
        <taxon>Archosauria</taxon>
        <taxon>Dinosauria</taxon>
        <taxon>Saurischia</taxon>
        <taxon>Theropoda</taxon>
        <taxon>Coelurosauria</taxon>
        <taxon>Aves</taxon>
        <taxon>Neognathae</taxon>
        <taxon>Neoaves</taxon>
        <taxon>Telluraves</taxon>
        <taxon>Australaves</taxon>
        <taxon>Passeriformes</taxon>
        <taxon>Dendrocolaptidae</taxon>
        <taxon>Xiphorhynchus</taxon>
    </lineage>
</organism>
<evidence type="ECO:0000313" key="6">
    <source>
        <dbReference type="Proteomes" id="UP000551443"/>
    </source>
</evidence>
<feature type="transmembrane region" description="Helical" evidence="3">
    <location>
        <begin position="211"/>
        <end position="229"/>
    </location>
</feature>
<dbReference type="InterPro" id="IPR039672">
    <property type="entry name" value="MFS_2"/>
</dbReference>
<accession>A0A7L3PZD6</accession>
<keyword evidence="6" id="KW-1185">Reference proteome</keyword>
<protein>
    <submittedName>
        <fullName evidence="5">MFS12 protein</fullName>
    </submittedName>
</protein>
<dbReference type="FunFam" id="1.20.1250.20:FF:000206">
    <property type="entry name" value="Major facilitator superfamily domain containing 12"/>
    <property type="match status" value="1"/>
</dbReference>
<dbReference type="PANTHER" id="PTHR11328:SF28">
    <property type="entry name" value="MAJOR FACILITATOR SUPERFAMILY DOMAIN-CONTAINING PROTEIN 12"/>
    <property type="match status" value="1"/>
</dbReference>
<evidence type="ECO:0000256" key="4">
    <source>
        <dbReference type="SAM" id="SignalP"/>
    </source>
</evidence>
<feature type="transmembrane region" description="Helical" evidence="3">
    <location>
        <begin position="176"/>
        <end position="199"/>
    </location>
</feature>
<feature type="transmembrane region" description="Helical" evidence="3">
    <location>
        <begin position="241"/>
        <end position="261"/>
    </location>
</feature>
<dbReference type="AlphaFoldDB" id="A0A7L3PZD6"/>
<dbReference type="InterPro" id="IPR036259">
    <property type="entry name" value="MFS_trans_sf"/>
</dbReference>
<feature type="transmembrane region" description="Helical" evidence="3">
    <location>
        <begin position="343"/>
        <end position="366"/>
    </location>
</feature>
<dbReference type="GO" id="GO:0015293">
    <property type="term" value="F:symporter activity"/>
    <property type="evidence" value="ECO:0007669"/>
    <property type="project" value="InterPro"/>
</dbReference>
<feature type="signal peptide" evidence="4">
    <location>
        <begin position="1"/>
        <end position="18"/>
    </location>
</feature>
<dbReference type="SUPFAM" id="SSF103473">
    <property type="entry name" value="MFS general substrate transporter"/>
    <property type="match status" value="1"/>
</dbReference>
<keyword evidence="3" id="KW-0472">Membrane</keyword>
<keyword evidence="4" id="KW-0732">Signal</keyword>
<sequence length="374" mass="41401">GTTCVLVSFPFVFSPCLACRESTPQWAAFIYYLPFIVIFQFGWAATQVSHLALIPELVSSDHEKVELTAFRYAFTVMANITVYGLTWLLLNFQQDQPDHMEHLGPQDVPVFRNLALIVVGLGAMSTLIFHLGTTEKPYPPGVLPEPEETTPLLQKEPSSPPRPLLLWKDWLLEPSFYQVAVLYMCTRLIVNLSQTYIAMYLTNSLLLSKKFIATIPLVMYVSGFLSSFLMKPVNKWIGRNLTYFVGILVVLAFASWVALARPMGAEIYGAAVLLGAGSATILVTSLSMTADLIGTNTHSSAFVYGAMSFTDKMANGLAVMLIQNLHPCPTELCCPACVGFYRWVMVLVTGGIAVAAVATLCCIMVWPIRIRYRE</sequence>
<comment type="caution">
    <text evidence="5">The sequence shown here is derived from an EMBL/GenBank/DDBJ whole genome shotgun (WGS) entry which is preliminary data.</text>
</comment>
<feature type="transmembrane region" description="Helical" evidence="3">
    <location>
        <begin position="69"/>
        <end position="90"/>
    </location>
</feature>
<evidence type="ECO:0000313" key="5">
    <source>
        <dbReference type="EMBL" id="NXU94870.1"/>
    </source>
</evidence>
<feature type="chain" id="PRO_5029846847" evidence="4">
    <location>
        <begin position="19"/>
        <end position="374"/>
    </location>
</feature>
<evidence type="ECO:0000256" key="1">
    <source>
        <dbReference type="ARBA" id="ARBA00004141"/>
    </source>
</evidence>
<dbReference type="Gene3D" id="1.20.1250.20">
    <property type="entry name" value="MFS general substrate transporter like domains"/>
    <property type="match status" value="1"/>
</dbReference>
<dbReference type="Proteomes" id="UP000551443">
    <property type="component" value="Unassembled WGS sequence"/>
</dbReference>
<dbReference type="GO" id="GO:0005886">
    <property type="term" value="C:plasma membrane"/>
    <property type="evidence" value="ECO:0007669"/>
    <property type="project" value="TreeGrafter"/>
</dbReference>
<comment type="subcellular location">
    <subcellularLocation>
        <location evidence="1">Membrane</location>
        <topology evidence="1">Multi-pass membrane protein</topology>
    </subcellularLocation>
</comment>
<dbReference type="GO" id="GO:0048021">
    <property type="term" value="P:regulation of melanin biosynthetic process"/>
    <property type="evidence" value="ECO:0007669"/>
    <property type="project" value="TreeGrafter"/>
</dbReference>